<proteinExistence type="predicted"/>
<name>R7VM68_CAPTE</name>
<evidence type="ECO:0000313" key="1">
    <source>
        <dbReference type="EMBL" id="ELU18315.1"/>
    </source>
</evidence>
<keyword evidence="3" id="KW-1185">Reference proteome</keyword>
<reference evidence="1 3" key="2">
    <citation type="journal article" date="2013" name="Nature">
        <title>Insights into bilaterian evolution from three spiralian genomes.</title>
        <authorList>
            <person name="Simakov O."/>
            <person name="Marletaz F."/>
            <person name="Cho S.J."/>
            <person name="Edsinger-Gonzales E."/>
            <person name="Havlak P."/>
            <person name="Hellsten U."/>
            <person name="Kuo D.H."/>
            <person name="Larsson T."/>
            <person name="Lv J."/>
            <person name="Arendt D."/>
            <person name="Savage R."/>
            <person name="Osoegawa K."/>
            <person name="de Jong P."/>
            <person name="Grimwood J."/>
            <person name="Chapman J.A."/>
            <person name="Shapiro H."/>
            <person name="Aerts A."/>
            <person name="Otillar R.P."/>
            <person name="Terry A.Y."/>
            <person name="Boore J.L."/>
            <person name="Grigoriev I.V."/>
            <person name="Lindberg D.R."/>
            <person name="Seaver E.C."/>
            <person name="Weisblat D.A."/>
            <person name="Putnam N.H."/>
            <person name="Rokhsar D.S."/>
        </authorList>
    </citation>
    <scope>NUCLEOTIDE SEQUENCE</scope>
    <source>
        <strain evidence="1 3">I ESC-2004</strain>
    </source>
</reference>
<dbReference type="HOGENOM" id="CLU_1173146_0_0_1"/>
<dbReference type="EMBL" id="AMQN01035003">
    <property type="status" value="NOT_ANNOTATED_CDS"/>
    <property type="molecule type" value="Genomic_DNA"/>
</dbReference>
<dbReference type="OrthoDB" id="66369at2759"/>
<evidence type="ECO:0008006" key="4">
    <source>
        <dbReference type="Google" id="ProtNLM"/>
    </source>
</evidence>
<dbReference type="Gene3D" id="3.90.190.10">
    <property type="entry name" value="Protein tyrosine phosphatase superfamily"/>
    <property type="match status" value="1"/>
</dbReference>
<dbReference type="EnsemblMetazoa" id="CapteT211077">
    <property type="protein sequence ID" value="CapteP211077"/>
    <property type="gene ID" value="CapteG211077"/>
</dbReference>
<protein>
    <recommendedName>
        <fullName evidence="4">Paladin-like</fullName>
    </recommendedName>
</protein>
<evidence type="ECO:0000313" key="2">
    <source>
        <dbReference type="EnsemblMetazoa" id="CapteP211077"/>
    </source>
</evidence>
<dbReference type="EMBL" id="AMQN01035002">
    <property type="status" value="NOT_ANNOTATED_CDS"/>
    <property type="molecule type" value="Genomic_DNA"/>
</dbReference>
<dbReference type="AlphaFoldDB" id="R7VM68"/>
<dbReference type="InterPro" id="IPR029021">
    <property type="entry name" value="Prot-tyrosine_phosphatase-like"/>
</dbReference>
<sequence>TTPNFFDIPERQPPALVFTCHSGIFRATLGSVFGSLILAHKMGFPSEAMKTPYPINDKSPNFDRAEFAAIQQLVHYLPEGLHIKRQVDVIIDQCGELHNMRTAILESKKNLESITEDYIIEGKSAKQHFLQRCVHDLQRYFYAICFNAYLHQEFRSLFGITFTTWMQSQPDLYNILRNLNISERRTSPDLLIRGDRFLVADDYLGLDVLSSQMDVKTSNFRRVPGLPVYGMAQPSRE</sequence>
<dbReference type="EMBL" id="KB292000">
    <property type="protein sequence ID" value="ELU18315.1"/>
    <property type="molecule type" value="Genomic_DNA"/>
</dbReference>
<organism evidence="1">
    <name type="scientific">Capitella teleta</name>
    <name type="common">Polychaete worm</name>
    <dbReference type="NCBI Taxonomy" id="283909"/>
    <lineage>
        <taxon>Eukaryota</taxon>
        <taxon>Metazoa</taxon>
        <taxon>Spiralia</taxon>
        <taxon>Lophotrochozoa</taxon>
        <taxon>Annelida</taxon>
        <taxon>Polychaeta</taxon>
        <taxon>Sedentaria</taxon>
        <taxon>Scolecida</taxon>
        <taxon>Capitellidae</taxon>
        <taxon>Capitella</taxon>
    </lineage>
</organism>
<feature type="non-terminal residue" evidence="1">
    <location>
        <position position="1"/>
    </location>
</feature>
<dbReference type="Proteomes" id="UP000014760">
    <property type="component" value="Unassembled WGS sequence"/>
</dbReference>
<reference evidence="2" key="3">
    <citation type="submission" date="2015-06" db="UniProtKB">
        <authorList>
            <consortium name="EnsemblMetazoa"/>
        </authorList>
    </citation>
    <scope>IDENTIFICATION</scope>
</reference>
<accession>R7VM68</accession>
<evidence type="ECO:0000313" key="3">
    <source>
        <dbReference type="Proteomes" id="UP000014760"/>
    </source>
</evidence>
<reference evidence="3" key="1">
    <citation type="submission" date="2012-12" db="EMBL/GenBank/DDBJ databases">
        <authorList>
            <person name="Hellsten U."/>
            <person name="Grimwood J."/>
            <person name="Chapman J.A."/>
            <person name="Shapiro H."/>
            <person name="Aerts A."/>
            <person name="Otillar R.P."/>
            <person name="Terry A.Y."/>
            <person name="Boore J.L."/>
            <person name="Simakov O."/>
            <person name="Marletaz F."/>
            <person name="Cho S.-J."/>
            <person name="Edsinger-Gonzales E."/>
            <person name="Havlak P."/>
            <person name="Kuo D.-H."/>
            <person name="Larsson T."/>
            <person name="Lv J."/>
            <person name="Arendt D."/>
            <person name="Savage R."/>
            <person name="Osoegawa K."/>
            <person name="de Jong P."/>
            <person name="Lindberg D.R."/>
            <person name="Seaver E.C."/>
            <person name="Weisblat D.A."/>
            <person name="Putnam N.H."/>
            <person name="Grigoriev I.V."/>
            <person name="Rokhsar D.S."/>
        </authorList>
    </citation>
    <scope>NUCLEOTIDE SEQUENCE</scope>
    <source>
        <strain evidence="3">I ESC-2004</strain>
    </source>
</reference>
<feature type="non-terminal residue" evidence="1">
    <location>
        <position position="237"/>
    </location>
</feature>
<gene>
    <name evidence="1" type="ORF">CAPTEDRAFT_211077</name>
</gene>